<evidence type="ECO:0000256" key="13">
    <source>
        <dbReference type="ARBA" id="ARBA00044727"/>
    </source>
</evidence>
<evidence type="ECO:0000256" key="2">
    <source>
        <dbReference type="ARBA" id="ARBA00004922"/>
    </source>
</evidence>
<evidence type="ECO:0000256" key="9">
    <source>
        <dbReference type="ARBA" id="ARBA00022824"/>
    </source>
</evidence>
<reference evidence="16 18" key="1">
    <citation type="journal article" date="2011" name="Science">
        <title>Comparative functional genomics of the fission yeasts.</title>
        <authorList>
            <person name="Rhind N."/>
            <person name="Chen Z."/>
            <person name="Yassour M."/>
            <person name="Thompson D.A."/>
            <person name="Haas B.J."/>
            <person name="Habib N."/>
            <person name="Wapinski I."/>
            <person name="Roy S."/>
            <person name="Lin M.F."/>
            <person name="Heiman D.I."/>
            <person name="Young S.K."/>
            <person name="Furuya K."/>
            <person name="Guo Y."/>
            <person name="Pidoux A."/>
            <person name="Chen H.M."/>
            <person name="Robbertse B."/>
            <person name="Goldberg J.M."/>
            <person name="Aoki K."/>
            <person name="Bayne E.H."/>
            <person name="Berlin A.M."/>
            <person name="Desjardins C.A."/>
            <person name="Dobbs E."/>
            <person name="Dukaj L."/>
            <person name="Fan L."/>
            <person name="FitzGerald M.G."/>
            <person name="French C."/>
            <person name="Gujja S."/>
            <person name="Hansen K."/>
            <person name="Keifenheim D."/>
            <person name="Levin J.Z."/>
            <person name="Mosher R.A."/>
            <person name="Mueller C.A."/>
            <person name="Pfiffner J."/>
            <person name="Priest M."/>
            <person name="Russ C."/>
            <person name="Smialowska A."/>
            <person name="Swoboda P."/>
            <person name="Sykes S.M."/>
            <person name="Vaughn M."/>
            <person name="Vengrova S."/>
            <person name="Yoder R."/>
            <person name="Zeng Q."/>
            <person name="Allshire R."/>
            <person name="Baulcombe D."/>
            <person name="Birren B.W."/>
            <person name="Brown W."/>
            <person name="Ekwall K."/>
            <person name="Kellis M."/>
            <person name="Leatherwood J."/>
            <person name="Levin H."/>
            <person name="Margalit H."/>
            <person name="Martienssen R."/>
            <person name="Nieduszynski C.A."/>
            <person name="Spatafora J.W."/>
            <person name="Friedman N."/>
            <person name="Dalgaard J.Z."/>
            <person name="Baumann P."/>
            <person name="Niki H."/>
            <person name="Regev A."/>
            <person name="Nusbaum C."/>
        </authorList>
    </citation>
    <scope>NUCLEOTIDE SEQUENCE [LARGE SCALE GENOMIC DNA]</scope>
    <source>
        <strain evidence="18">yFS275 / FY16936</strain>
    </source>
</reference>
<dbReference type="GO" id="GO:0106073">
    <property type="term" value="F:dolichyl pyrophosphate Glc2Man9GlcNAc2 alpha-1,2-glucosyltransferase activity"/>
    <property type="evidence" value="ECO:0007669"/>
    <property type="project" value="UniProtKB-EC"/>
</dbReference>
<name>B6K2W5_SCHJY</name>
<dbReference type="PANTHER" id="PTHR12989:SF10">
    <property type="entry name" value="DOL-P-GLC:GLC(2)MAN(9)GLCNAC(2)-PP-DOL ALPHA-1,2-GLUCOSYLTRANSFERASE-RELATED"/>
    <property type="match status" value="1"/>
</dbReference>
<evidence type="ECO:0000256" key="11">
    <source>
        <dbReference type="ARBA" id="ARBA00023136"/>
    </source>
</evidence>
<dbReference type="GO" id="GO:0005789">
    <property type="term" value="C:endoplasmic reticulum membrane"/>
    <property type="evidence" value="ECO:0007669"/>
    <property type="project" value="UniProtKB-SubCell"/>
</dbReference>
<evidence type="ECO:0000256" key="14">
    <source>
        <dbReference type="ARBA" id="ARBA00048064"/>
    </source>
</evidence>
<feature type="transmembrane region" description="Helical" evidence="15">
    <location>
        <begin position="117"/>
        <end position="138"/>
    </location>
</feature>
<dbReference type="HOGENOM" id="CLU_1909159_0_0_1"/>
<dbReference type="EC" id="2.4.1.256" evidence="4"/>
<dbReference type="Proteomes" id="UP000001744">
    <property type="component" value="Unassembled WGS sequence"/>
</dbReference>
<dbReference type="GO" id="GO:0006488">
    <property type="term" value="P:dolichol-linked oligosaccharide biosynthetic process"/>
    <property type="evidence" value="ECO:0007669"/>
    <property type="project" value="InterPro"/>
</dbReference>
<accession>B6K2W5</accession>
<evidence type="ECO:0000256" key="5">
    <source>
        <dbReference type="ARBA" id="ARBA00018512"/>
    </source>
</evidence>
<evidence type="ECO:0000256" key="8">
    <source>
        <dbReference type="ARBA" id="ARBA00022692"/>
    </source>
</evidence>
<sequence length="153" mass="17209">MAFAFKRNGPTALAAICFFLGTTLLFYFMNLKNPQPYMDEIFHVRQAQHYCRGNWDWDPAITTPPGLYLLSLVLSPILGCSVGALRFVNAAALVLIAPVVLFDILKQLHPQSSNNALIMRTLSMCSLPPLWFVSGLYYTDTWSTVLFLQSQDD</sequence>
<dbReference type="STRING" id="402676.B6K2W5"/>
<keyword evidence="8 15" id="KW-0812">Transmembrane</keyword>
<proteinExistence type="inferred from homology"/>
<comment type="pathway">
    <text evidence="2">Protein modification; protein glycosylation.</text>
</comment>
<evidence type="ECO:0000256" key="1">
    <source>
        <dbReference type="ARBA" id="ARBA00004477"/>
    </source>
</evidence>
<comment type="similarity">
    <text evidence="3">Belongs to the ALG10 glucosyltransferase family.</text>
</comment>
<dbReference type="InterPro" id="IPR016900">
    <property type="entry name" value="Alg10"/>
</dbReference>
<feature type="transmembrane region" description="Helical" evidence="15">
    <location>
        <begin position="12"/>
        <end position="29"/>
    </location>
</feature>
<dbReference type="UniPathway" id="UPA00378"/>
<dbReference type="OrthoDB" id="4769at2759"/>
<evidence type="ECO:0000256" key="4">
    <source>
        <dbReference type="ARBA" id="ARBA00011967"/>
    </source>
</evidence>
<dbReference type="AlphaFoldDB" id="B6K2W5"/>
<dbReference type="PANTHER" id="PTHR12989">
    <property type="entry name" value="ALPHA-1,2-GLUCOSYLTRANSFERASE ALG10"/>
    <property type="match status" value="1"/>
</dbReference>
<comment type="subcellular location">
    <subcellularLocation>
        <location evidence="1">Endoplasmic reticulum membrane</location>
        <topology evidence="1">Multi-pass membrane protein</topology>
    </subcellularLocation>
</comment>
<evidence type="ECO:0000256" key="6">
    <source>
        <dbReference type="ARBA" id="ARBA00022676"/>
    </source>
</evidence>
<evidence type="ECO:0000256" key="3">
    <source>
        <dbReference type="ARBA" id="ARBA00010600"/>
    </source>
</evidence>
<keyword evidence="9" id="KW-0256">Endoplasmic reticulum</keyword>
<gene>
    <name evidence="17" type="primary">alg10</name>
    <name evidence="16" type="ORF">SJAG_03764</name>
</gene>
<evidence type="ECO:0000256" key="7">
    <source>
        <dbReference type="ARBA" id="ARBA00022679"/>
    </source>
</evidence>
<protein>
    <recommendedName>
        <fullName evidence="5">Dol-P-Glc:Glc(2)Man(9)GlcNAc(2)-PP-Dol alpha-1,2-glucosyltransferase</fullName>
        <ecNumber evidence="4">2.4.1.256</ecNumber>
    </recommendedName>
    <alternativeName>
        <fullName evidence="12">Asparagine-linked glycosylation protein 10</fullName>
    </alternativeName>
</protein>
<keyword evidence="18" id="KW-1185">Reference proteome</keyword>
<dbReference type="Pfam" id="PF04922">
    <property type="entry name" value="DIE2_ALG10"/>
    <property type="match status" value="1"/>
</dbReference>
<dbReference type="RefSeq" id="XP_002174898.2">
    <property type="nucleotide sequence ID" value="XM_002174862.2"/>
</dbReference>
<comment type="catalytic activity">
    <reaction evidence="14">
        <text>an alpha-D-Glc-(1-&gt;3)-alpha-D-Glc-(1-&gt;3)-alpha-D-Man-(1-&gt;2)-alpha-D-Man-(1-&gt;2)-alpha-D-Man-(1-&gt;3)-[alpha-D-Man-(1-&gt;2)-alpha-D-Man-(1-&gt;3)-[alpha-D-Man-(1-&gt;2)-alpha-D-Man-(1-&gt;6)]-alpha-D-Man-(1-&gt;6)]-beta-D-Man-(1-&gt;4)-beta-D-GlcNAc-(1-&gt;4)-alpha-D-GlcNAc-diphospho-di-trans,poly-cis-dolichol + a di-trans,poly-cis-dolichyl beta-D-glucosyl phosphate = a alpha-D-Glc-(1-&gt;2)-alpha-D-Glc-(1-&gt;3)-alpha-D-Glc-(1-&gt;3)-alpha-D-Man-(1-&gt;2)-alpha-D-Man-(1-&gt;2)-alpha-D-Man-(1-&gt;3)-[alpha-D-Man-(1-&gt;2)-alpha-D-Man-(1-&gt;3)-[alpha-D-Man-(1-&gt;2)-alpha-D-Man-(1-&gt;6)]-alpha-D-Man-(1-&gt;6)]-beta-D-Man-(1-&gt;4)-beta-D-GlcNAc-(1-&gt;4)-alpha-D-GlcNAc-diphospho-di-trans,poly-cis-dolichol + a di-trans,poly-cis-dolichyl phosphate + H(+)</text>
        <dbReference type="Rhea" id="RHEA:29543"/>
        <dbReference type="Rhea" id="RHEA-COMP:19498"/>
        <dbReference type="Rhea" id="RHEA-COMP:19502"/>
        <dbReference type="Rhea" id="RHEA-COMP:19512"/>
        <dbReference type="Rhea" id="RHEA-COMP:19522"/>
        <dbReference type="ChEBI" id="CHEBI:15378"/>
        <dbReference type="ChEBI" id="CHEBI:57525"/>
        <dbReference type="ChEBI" id="CHEBI:57683"/>
        <dbReference type="ChEBI" id="CHEBI:132522"/>
        <dbReference type="ChEBI" id="CHEBI:132523"/>
        <dbReference type="EC" id="2.4.1.256"/>
    </reaction>
    <physiologicalReaction direction="left-to-right" evidence="14">
        <dbReference type="Rhea" id="RHEA:29544"/>
    </physiologicalReaction>
</comment>
<evidence type="ECO:0000313" key="17">
    <source>
        <dbReference type="JaponicusDB" id="SJAG_03764"/>
    </source>
</evidence>
<feature type="transmembrane region" description="Helical" evidence="15">
    <location>
        <begin position="84"/>
        <end position="105"/>
    </location>
</feature>
<keyword evidence="11 15" id="KW-0472">Membrane</keyword>
<dbReference type="VEuPathDB" id="FungiDB:SJAG_03764"/>
<dbReference type="GeneID" id="7050409"/>
<keyword evidence="10 15" id="KW-1133">Transmembrane helix</keyword>
<evidence type="ECO:0000256" key="10">
    <source>
        <dbReference type="ARBA" id="ARBA00022989"/>
    </source>
</evidence>
<keyword evidence="7" id="KW-0808">Transferase</keyword>
<comment type="function">
    <text evidence="13">Dol-P-Glc:Glc(2)Man(9)GlcNAc(2)-PP-Dol alpha-1,2-glucosyltransferase that operates in the biosynthetic pathway of dolichol-linked oligosaccharides, the glycan precursors employed in protein asparagine (N)-glycosylation. The assembly of dolichol-linked oligosaccharides begins on the cytosolic side of the endoplasmic reticulum membrane and finishes in its lumen. The sequential addition of sugars to dolichol pyrophosphate produces dolichol-linked oligosaccharides containing fourteen sugars, including two GlcNAcs, nine mannoses and three glucoses. Once assembled, the oligosaccharide is transferred from the lipid to nascent proteins by oligosaccharyltransferases. In the lumen of the endoplasmic reticulum, adds the third and last glucose residue from dolichyl phosphate glucose (Dol-P-Glc) onto the lipid-linked oligosaccharide intermediate Glc(2)Man(9)GlcNAc(2)-PP-Dol to produce Glc(3)Man(9)GlcNAc(2)-PP-Dol.</text>
</comment>
<dbReference type="EMBL" id="KE651167">
    <property type="protein sequence ID" value="EEB08605.2"/>
    <property type="molecule type" value="Genomic_DNA"/>
</dbReference>
<keyword evidence="6" id="KW-0328">Glycosyltransferase</keyword>
<dbReference type="eggNOG" id="KOG2642">
    <property type="taxonomic scope" value="Eukaryota"/>
</dbReference>
<evidence type="ECO:0000256" key="15">
    <source>
        <dbReference type="SAM" id="Phobius"/>
    </source>
</evidence>
<dbReference type="JaponicusDB" id="SJAG_03764">
    <property type="gene designation" value="alg10"/>
</dbReference>
<organism evidence="16 18">
    <name type="scientific">Schizosaccharomyces japonicus (strain yFS275 / FY16936)</name>
    <name type="common">Fission yeast</name>
    <dbReference type="NCBI Taxonomy" id="402676"/>
    <lineage>
        <taxon>Eukaryota</taxon>
        <taxon>Fungi</taxon>
        <taxon>Dikarya</taxon>
        <taxon>Ascomycota</taxon>
        <taxon>Taphrinomycotina</taxon>
        <taxon>Schizosaccharomycetes</taxon>
        <taxon>Schizosaccharomycetales</taxon>
        <taxon>Schizosaccharomycetaceae</taxon>
        <taxon>Schizosaccharomyces</taxon>
    </lineage>
</organism>
<evidence type="ECO:0000313" key="18">
    <source>
        <dbReference type="Proteomes" id="UP000001744"/>
    </source>
</evidence>
<evidence type="ECO:0000313" key="16">
    <source>
        <dbReference type="EMBL" id="EEB08605.2"/>
    </source>
</evidence>
<evidence type="ECO:0000256" key="12">
    <source>
        <dbReference type="ARBA" id="ARBA00032069"/>
    </source>
</evidence>